<organism evidence="13 14">
    <name type="scientific">Delitschia confertaspora ATCC 74209</name>
    <dbReference type="NCBI Taxonomy" id="1513339"/>
    <lineage>
        <taxon>Eukaryota</taxon>
        <taxon>Fungi</taxon>
        <taxon>Dikarya</taxon>
        <taxon>Ascomycota</taxon>
        <taxon>Pezizomycotina</taxon>
        <taxon>Dothideomycetes</taxon>
        <taxon>Pleosporomycetidae</taxon>
        <taxon>Pleosporales</taxon>
        <taxon>Delitschiaceae</taxon>
        <taxon>Delitschia</taxon>
    </lineage>
</organism>
<keyword evidence="2 11" id="KW-0812">Transmembrane</keyword>
<gene>
    <name evidence="13" type="ORF">GQ43DRAFT_426080</name>
</gene>
<dbReference type="SMART" id="SM00546">
    <property type="entry name" value="CUE"/>
    <property type="match status" value="1"/>
</dbReference>
<reference evidence="13" key="1">
    <citation type="journal article" date="2020" name="Stud. Mycol.">
        <title>101 Dothideomycetes genomes: a test case for predicting lifestyles and emergence of pathogens.</title>
        <authorList>
            <person name="Haridas S."/>
            <person name="Albert R."/>
            <person name="Binder M."/>
            <person name="Bloem J."/>
            <person name="Labutti K."/>
            <person name="Salamov A."/>
            <person name="Andreopoulos B."/>
            <person name="Baker S."/>
            <person name="Barry K."/>
            <person name="Bills G."/>
            <person name="Bluhm B."/>
            <person name="Cannon C."/>
            <person name="Castanera R."/>
            <person name="Culley D."/>
            <person name="Daum C."/>
            <person name="Ezra D."/>
            <person name="Gonzalez J."/>
            <person name="Henrissat B."/>
            <person name="Kuo A."/>
            <person name="Liang C."/>
            <person name="Lipzen A."/>
            <person name="Lutzoni F."/>
            <person name="Magnuson J."/>
            <person name="Mondo S."/>
            <person name="Nolan M."/>
            <person name="Ohm R."/>
            <person name="Pangilinan J."/>
            <person name="Park H.-J."/>
            <person name="Ramirez L."/>
            <person name="Alfaro M."/>
            <person name="Sun H."/>
            <person name="Tritt A."/>
            <person name="Yoshinaga Y."/>
            <person name="Zwiers L.-H."/>
            <person name="Turgeon B."/>
            <person name="Goodwin S."/>
            <person name="Spatafora J."/>
            <person name="Crous P."/>
            <person name="Grigoriev I."/>
        </authorList>
    </citation>
    <scope>NUCLEOTIDE SEQUENCE</scope>
    <source>
        <strain evidence="13">ATCC 74209</strain>
    </source>
</reference>
<sequence length="192" mass="21688">MAEQTLNIPQTVVFVLVVFLIVRWYYAKPSNAARLPPGQNRGFQVDPTQVDQIAQMFPQLGRREIMWDLQRNGGNVSATTERILSGRGLENPPPSFQPQTLRSAPAATAPRTATRTENKPAHPDLITRYNLSSKLHAAAEASTSGSEAPKKIWSQDRDERQRNLQRRREEMILTARRRLEEKEKTKDTGVSA</sequence>
<dbReference type="Pfam" id="PF02845">
    <property type="entry name" value="CUE"/>
    <property type="match status" value="1"/>
</dbReference>
<evidence type="ECO:0000256" key="9">
    <source>
        <dbReference type="ARBA" id="ARBA00072899"/>
    </source>
</evidence>
<feature type="region of interest" description="Disordered" evidence="10">
    <location>
        <begin position="86"/>
        <end position="192"/>
    </location>
</feature>
<feature type="compositionally biased region" description="Basic and acidic residues" evidence="10">
    <location>
        <begin position="148"/>
        <end position="192"/>
    </location>
</feature>
<name>A0A9P4MR65_9PLEO</name>
<evidence type="ECO:0000256" key="4">
    <source>
        <dbReference type="ARBA" id="ARBA00022824"/>
    </source>
</evidence>
<evidence type="ECO:0000256" key="2">
    <source>
        <dbReference type="ARBA" id="ARBA00022692"/>
    </source>
</evidence>
<comment type="similarity">
    <text evidence="8">Belongs to the CUE1 family.</text>
</comment>
<dbReference type="PROSITE" id="PS51140">
    <property type="entry name" value="CUE"/>
    <property type="match status" value="1"/>
</dbReference>
<evidence type="ECO:0000313" key="13">
    <source>
        <dbReference type="EMBL" id="KAF2196688.1"/>
    </source>
</evidence>
<accession>A0A9P4MR65</accession>
<keyword evidence="5 11" id="KW-1133">Transmembrane helix</keyword>
<protein>
    <recommendedName>
        <fullName evidence="9">Coupling of ubiquitin conjugation to ER degradation protein 1</fullName>
    </recommendedName>
</protein>
<dbReference type="SUPFAM" id="SSF46934">
    <property type="entry name" value="UBA-like"/>
    <property type="match status" value="1"/>
</dbReference>
<evidence type="ECO:0000256" key="3">
    <source>
        <dbReference type="ARBA" id="ARBA00022786"/>
    </source>
</evidence>
<evidence type="ECO:0000256" key="8">
    <source>
        <dbReference type="ARBA" id="ARBA00061383"/>
    </source>
</evidence>
<feature type="transmembrane region" description="Helical" evidence="11">
    <location>
        <begin position="6"/>
        <end position="26"/>
    </location>
</feature>
<evidence type="ECO:0000256" key="5">
    <source>
        <dbReference type="ARBA" id="ARBA00022989"/>
    </source>
</evidence>
<dbReference type="EMBL" id="ML994341">
    <property type="protein sequence ID" value="KAF2196688.1"/>
    <property type="molecule type" value="Genomic_DNA"/>
</dbReference>
<dbReference type="InterPro" id="IPR009060">
    <property type="entry name" value="UBA-like_sf"/>
</dbReference>
<dbReference type="CDD" id="cd14424">
    <property type="entry name" value="CUE_Cue1p_like"/>
    <property type="match status" value="1"/>
</dbReference>
<comment type="subcellular location">
    <subcellularLocation>
        <location evidence="7">Endomembrane system</location>
        <topology evidence="7">Single-pass membrane protein</topology>
    </subcellularLocation>
    <subcellularLocation>
        <location evidence="1">Endoplasmic reticulum membrane</location>
    </subcellularLocation>
</comment>
<feature type="domain" description="CUE" evidence="12">
    <location>
        <begin position="45"/>
        <end position="88"/>
    </location>
</feature>
<feature type="compositionally biased region" description="Low complexity" evidence="10">
    <location>
        <begin position="104"/>
        <end position="113"/>
    </location>
</feature>
<comment type="caution">
    <text evidence="13">The sequence shown here is derived from an EMBL/GenBank/DDBJ whole genome shotgun (WGS) entry which is preliminary data.</text>
</comment>
<evidence type="ECO:0000256" key="10">
    <source>
        <dbReference type="SAM" id="MobiDB-lite"/>
    </source>
</evidence>
<keyword evidence="3" id="KW-0833">Ubl conjugation pathway</keyword>
<dbReference type="FunFam" id="1.10.8.10:FF:000050">
    <property type="entry name" value="Related to AMFR protein"/>
    <property type="match status" value="1"/>
</dbReference>
<evidence type="ECO:0000256" key="7">
    <source>
        <dbReference type="ARBA" id="ARBA00037847"/>
    </source>
</evidence>
<dbReference type="GO" id="GO:0005789">
    <property type="term" value="C:endoplasmic reticulum membrane"/>
    <property type="evidence" value="ECO:0007669"/>
    <property type="project" value="UniProtKB-SubCell"/>
</dbReference>
<keyword evidence="6 11" id="KW-0472">Membrane</keyword>
<dbReference type="GO" id="GO:0043130">
    <property type="term" value="F:ubiquitin binding"/>
    <property type="evidence" value="ECO:0007669"/>
    <property type="project" value="InterPro"/>
</dbReference>
<keyword evidence="14" id="KW-1185">Reference proteome</keyword>
<feature type="compositionally biased region" description="Low complexity" evidence="10">
    <location>
        <begin position="138"/>
        <end position="147"/>
    </location>
</feature>
<dbReference type="AlphaFoldDB" id="A0A9P4MR65"/>
<evidence type="ECO:0000313" key="14">
    <source>
        <dbReference type="Proteomes" id="UP000799536"/>
    </source>
</evidence>
<evidence type="ECO:0000256" key="11">
    <source>
        <dbReference type="SAM" id="Phobius"/>
    </source>
</evidence>
<evidence type="ECO:0000259" key="12">
    <source>
        <dbReference type="PROSITE" id="PS51140"/>
    </source>
</evidence>
<dbReference type="OrthoDB" id="3824970at2759"/>
<evidence type="ECO:0000256" key="1">
    <source>
        <dbReference type="ARBA" id="ARBA00004586"/>
    </source>
</evidence>
<evidence type="ECO:0000256" key="6">
    <source>
        <dbReference type="ARBA" id="ARBA00023136"/>
    </source>
</evidence>
<keyword evidence="4" id="KW-0256">Endoplasmic reticulum</keyword>
<dbReference type="InterPro" id="IPR003892">
    <property type="entry name" value="CUE"/>
</dbReference>
<proteinExistence type="inferred from homology"/>
<dbReference type="Proteomes" id="UP000799536">
    <property type="component" value="Unassembled WGS sequence"/>
</dbReference>
<dbReference type="Gene3D" id="1.10.8.10">
    <property type="entry name" value="DNA helicase RuvA subunit, C-terminal domain"/>
    <property type="match status" value="1"/>
</dbReference>